<gene>
    <name evidence="2" type="ORF">BDP27DRAFT_1361092</name>
</gene>
<comment type="caution">
    <text evidence="2">The sequence shown here is derived from an EMBL/GenBank/DDBJ whole genome shotgun (WGS) entry which is preliminary data.</text>
</comment>
<dbReference type="EMBL" id="JADNRY010000025">
    <property type="protein sequence ID" value="KAF9072236.1"/>
    <property type="molecule type" value="Genomic_DNA"/>
</dbReference>
<sequence length="229" mass="24660">MPTGSGKWVTAKTYLEYGSKTLANNVVLSITGRRSLQKVVDLDGLPRTLPPDSRFRLGLNHELTSGHPPRSHALGGIHSGRRTTRDHFGRRGTGSAKTVCAVNVWFGLAGEYGVGGVTAVMISLKLEEETLNVRHPISRYAEVVTWFLSCESDSPECRQEHDNEVGGPRLTHGPRAPGPGNTNRTGIAGSSMSSSTSPSQKRLSGGSGPIQRSWQAVEVDHFFEGNDGQ</sequence>
<accession>A0A9P5PZG7</accession>
<organism evidence="2 3">
    <name type="scientific">Rhodocollybia butyracea</name>
    <dbReference type="NCBI Taxonomy" id="206335"/>
    <lineage>
        <taxon>Eukaryota</taxon>
        <taxon>Fungi</taxon>
        <taxon>Dikarya</taxon>
        <taxon>Basidiomycota</taxon>
        <taxon>Agaricomycotina</taxon>
        <taxon>Agaricomycetes</taxon>
        <taxon>Agaricomycetidae</taxon>
        <taxon>Agaricales</taxon>
        <taxon>Marasmiineae</taxon>
        <taxon>Omphalotaceae</taxon>
        <taxon>Rhodocollybia</taxon>
    </lineage>
</organism>
<proteinExistence type="predicted"/>
<dbReference type="Proteomes" id="UP000772434">
    <property type="component" value="Unassembled WGS sequence"/>
</dbReference>
<protein>
    <submittedName>
        <fullName evidence="2">Uncharacterized protein</fullName>
    </submittedName>
</protein>
<feature type="compositionally biased region" description="Low complexity" evidence="1">
    <location>
        <begin position="190"/>
        <end position="199"/>
    </location>
</feature>
<evidence type="ECO:0000256" key="1">
    <source>
        <dbReference type="SAM" id="MobiDB-lite"/>
    </source>
</evidence>
<feature type="region of interest" description="Disordered" evidence="1">
    <location>
        <begin position="66"/>
        <end position="92"/>
    </location>
</feature>
<name>A0A9P5PZG7_9AGAR</name>
<evidence type="ECO:0000313" key="2">
    <source>
        <dbReference type="EMBL" id="KAF9072236.1"/>
    </source>
</evidence>
<evidence type="ECO:0000313" key="3">
    <source>
        <dbReference type="Proteomes" id="UP000772434"/>
    </source>
</evidence>
<reference evidence="2" key="1">
    <citation type="submission" date="2020-11" db="EMBL/GenBank/DDBJ databases">
        <authorList>
            <consortium name="DOE Joint Genome Institute"/>
            <person name="Ahrendt S."/>
            <person name="Riley R."/>
            <person name="Andreopoulos W."/>
            <person name="Labutti K."/>
            <person name="Pangilinan J."/>
            <person name="Ruiz-Duenas F.J."/>
            <person name="Barrasa J.M."/>
            <person name="Sanchez-Garcia M."/>
            <person name="Camarero S."/>
            <person name="Miyauchi S."/>
            <person name="Serrano A."/>
            <person name="Linde D."/>
            <person name="Babiker R."/>
            <person name="Drula E."/>
            <person name="Ayuso-Fernandez I."/>
            <person name="Pacheco R."/>
            <person name="Padilla G."/>
            <person name="Ferreira P."/>
            <person name="Barriuso J."/>
            <person name="Kellner H."/>
            <person name="Castanera R."/>
            <person name="Alfaro M."/>
            <person name="Ramirez L."/>
            <person name="Pisabarro A.G."/>
            <person name="Kuo A."/>
            <person name="Tritt A."/>
            <person name="Lipzen A."/>
            <person name="He G."/>
            <person name="Yan M."/>
            <person name="Ng V."/>
            <person name="Cullen D."/>
            <person name="Martin F."/>
            <person name="Rosso M.-N."/>
            <person name="Henrissat B."/>
            <person name="Hibbett D."/>
            <person name="Martinez A.T."/>
            <person name="Grigoriev I.V."/>
        </authorList>
    </citation>
    <scope>NUCLEOTIDE SEQUENCE</scope>
    <source>
        <strain evidence="2">AH 40177</strain>
    </source>
</reference>
<feature type="region of interest" description="Disordered" evidence="1">
    <location>
        <begin position="157"/>
        <end position="215"/>
    </location>
</feature>
<dbReference type="AlphaFoldDB" id="A0A9P5PZG7"/>
<keyword evidence="3" id="KW-1185">Reference proteome</keyword>